<sequence length="189" mass="20311">MDVAVLHPRDCLSTFPNSNLGRANPTRVRQGRRRRSPSKSQSTSPPPRPSKTLVMGEVKLLRRGEELKGTAPKSSPADEPAKPDRIQAEPNRRVVAPARNRLAGPAQERVARLHRAPAELARADAPAQKAVAIQSSESAVGLASFYAGFAFITSPPPSSLPVPAFCSKKTAPLDAVDATSDLRKLLRLD</sequence>
<protein>
    <submittedName>
        <fullName evidence="2">Uncharacterized protein</fullName>
    </submittedName>
</protein>
<evidence type="ECO:0000313" key="3">
    <source>
        <dbReference type="EMBL" id="PKI43106.1"/>
    </source>
</evidence>
<dbReference type="EMBL" id="MTKT01001080">
    <property type="protein sequence ID" value="OWM86754.1"/>
    <property type="molecule type" value="Genomic_DNA"/>
</dbReference>
<gene>
    <name evidence="2" type="ORF">CDL15_Pgr015790</name>
    <name evidence="3" type="ORF">CRG98_036485</name>
</gene>
<evidence type="ECO:0000313" key="4">
    <source>
        <dbReference type="Proteomes" id="UP000197138"/>
    </source>
</evidence>
<dbReference type="Proteomes" id="UP000197138">
    <property type="component" value="Unassembled WGS sequence"/>
</dbReference>
<organism evidence="2 4">
    <name type="scientific">Punica granatum</name>
    <name type="common">Pomegranate</name>
    <dbReference type="NCBI Taxonomy" id="22663"/>
    <lineage>
        <taxon>Eukaryota</taxon>
        <taxon>Viridiplantae</taxon>
        <taxon>Streptophyta</taxon>
        <taxon>Embryophyta</taxon>
        <taxon>Tracheophyta</taxon>
        <taxon>Spermatophyta</taxon>
        <taxon>Magnoliopsida</taxon>
        <taxon>eudicotyledons</taxon>
        <taxon>Gunneridae</taxon>
        <taxon>Pentapetalae</taxon>
        <taxon>rosids</taxon>
        <taxon>malvids</taxon>
        <taxon>Myrtales</taxon>
        <taxon>Lythraceae</taxon>
        <taxon>Punica</taxon>
    </lineage>
</organism>
<dbReference type="PANTHER" id="PTHR33670:SF17">
    <property type="entry name" value="ANTHER-SPECIFIC PROLINE-RICH PROTEIN APG"/>
    <property type="match status" value="1"/>
</dbReference>
<dbReference type="GeneID" id="116187570"/>
<evidence type="ECO:0000256" key="1">
    <source>
        <dbReference type="SAM" id="MobiDB-lite"/>
    </source>
</evidence>
<dbReference type="OrthoDB" id="1113087at2759"/>
<comment type="caution">
    <text evidence="2">The sequence shown here is derived from an EMBL/GenBank/DDBJ whole genome shotgun (WGS) entry which is preliminary data.</text>
</comment>
<feature type="compositionally biased region" description="Basic and acidic residues" evidence="1">
    <location>
        <begin position="59"/>
        <end position="68"/>
    </location>
</feature>
<name>A0A218XP97_PUNGR</name>
<dbReference type="AlphaFoldDB" id="A0A218XP97"/>
<reference evidence="2" key="2">
    <citation type="submission" date="2017-06" db="EMBL/GenBank/DDBJ databases">
        <title>The pomegranate genome and the genomics of punicalagin biosynthesis.</title>
        <authorList>
            <person name="Xu C."/>
        </authorList>
    </citation>
    <scope>NUCLEOTIDE SEQUENCE [LARGE SCALE GENOMIC DNA]</scope>
    <source>
        <tissue evidence="2">Fresh leaf</tissue>
    </source>
</reference>
<accession>A0A218XP97</accession>
<proteinExistence type="predicted"/>
<feature type="compositionally biased region" description="Basic and acidic residues" evidence="1">
    <location>
        <begin position="79"/>
        <end position="92"/>
    </location>
</feature>
<dbReference type="EMBL" id="PGOL01003086">
    <property type="protein sequence ID" value="PKI43106.1"/>
    <property type="molecule type" value="Genomic_DNA"/>
</dbReference>
<evidence type="ECO:0000313" key="2">
    <source>
        <dbReference type="EMBL" id="OWM86754.1"/>
    </source>
</evidence>
<dbReference type="Proteomes" id="UP000233551">
    <property type="component" value="Unassembled WGS sequence"/>
</dbReference>
<reference evidence="4" key="1">
    <citation type="journal article" date="2017" name="Plant J.">
        <title>The pomegranate (Punica granatum L.) genome and the genomics of punicalagin biosynthesis.</title>
        <authorList>
            <person name="Qin G."/>
            <person name="Xu C."/>
            <person name="Ming R."/>
            <person name="Tang H."/>
            <person name="Guyot R."/>
            <person name="Kramer E.M."/>
            <person name="Hu Y."/>
            <person name="Yi X."/>
            <person name="Qi Y."/>
            <person name="Xu X."/>
            <person name="Gao Z."/>
            <person name="Pan H."/>
            <person name="Jian J."/>
            <person name="Tian Y."/>
            <person name="Yue Z."/>
            <person name="Xu Y."/>
        </authorList>
    </citation>
    <scope>NUCLEOTIDE SEQUENCE [LARGE SCALE GENOMIC DNA]</scope>
    <source>
        <strain evidence="4">cv. Dabenzi</strain>
    </source>
</reference>
<evidence type="ECO:0000313" key="5">
    <source>
        <dbReference type="Proteomes" id="UP000233551"/>
    </source>
</evidence>
<feature type="region of interest" description="Disordered" evidence="1">
    <location>
        <begin position="1"/>
        <end position="93"/>
    </location>
</feature>
<dbReference type="PANTHER" id="PTHR33670">
    <property type="entry name" value="SPLICING FACTOR, PROLINE- AND GLUTAMINE-RICH-LIKE"/>
    <property type="match status" value="1"/>
</dbReference>
<keyword evidence="5" id="KW-1185">Reference proteome</keyword>
<reference evidence="3 5" key="3">
    <citation type="submission" date="2017-11" db="EMBL/GenBank/DDBJ databases">
        <title>De-novo sequencing of pomegranate (Punica granatum L.) genome.</title>
        <authorList>
            <person name="Akparov Z."/>
            <person name="Amiraslanov A."/>
            <person name="Hajiyeva S."/>
            <person name="Abbasov M."/>
            <person name="Kaur K."/>
            <person name="Hamwieh A."/>
            <person name="Solovyev V."/>
            <person name="Salamov A."/>
            <person name="Braich B."/>
            <person name="Kosarev P."/>
            <person name="Mahmoud A."/>
            <person name="Hajiyev E."/>
            <person name="Babayeva S."/>
            <person name="Izzatullayeva V."/>
            <person name="Mammadov A."/>
            <person name="Mammadov A."/>
            <person name="Sharifova S."/>
            <person name="Ojaghi J."/>
            <person name="Eynullazada K."/>
            <person name="Bayramov B."/>
            <person name="Abdulazimova A."/>
            <person name="Shahmuradov I."/>
        </authorList>
    </citation>
    <scope>NUCLEOTIDE SEQUENCE [LARGE SCALE GENOMIC DNA]</scope>
    <source>
        <strain evidence="3">AG2017</strain>
        <strain evidence="5">cv. AG2017</strain>
        <tissue evidence="3">Leaf</tissue>
    </source>
</reference>